<evidence type="ECO:0000313" key="2">
    <source>
        <dbReference type="EMBL" id="MBB0245708.1"/>
    </source>
</evidence>
<comment type="caution">
    <text evidence="2">The sequence shown here is derived from an EMBL/GenBank/DDBJ whole genome shotgun (WGS) entry which is preliminary data.</text>
</comment>
<sequence length="236" mass="24624">MREILDGRSGETRTPRDAALRCARQWGWPVLPGVGTRPDGRCECGRSECAAPGAHPLDPEALAATTDARMIRWWWTRRPEAPVVMPTAGRAPCAIGLPAAAGRRALADLGRLGVRVGPVIAGPGRYLLLVAPYELPELGELLCSVMEAALPASAEAGPTAGNTRTDRVPASVRFHGAGGYIALPPTPVRGGGLRWVRPPGAGDGAGPVWLPRAADLLGAVLAAGRTEPDPGSRLPR</sequence>
<proteinExistence type="predicted"/>
<evidence type="ECO:0000259" key="1">
    <source>
        <dbReference type="SMART" id="SM00943"/>
    </source>
</evidence>
<dbReference type="SMART" id="SM00943">
    <property type="entry name" value="Prim-Pol"/>
    <property type="match status" value="1"/>
</dbReference>
<dbReference type="RefSeq" id="WP_182607160.1">
    <property type="nucleotide sequence ID" value="NZ_VKHT01000580.1"/>
</dbReference>
<dbReference type="AlphaFoldDB" id="A0A7W3TF59"/>
<name>A0A7W3TF59_9ACTN</name>
<dbReference type="Proteomes" id="UP000538929">
    <property type="component" value="Unassembled WGS sequence"/>
</dbReference>
<feature type="domain" description="DNA primase/polymerase bifunctional N-terminal" evidence="1">
    <location>
        <begin position="19"/>
        <end position="210"/>
    </location>
</feature>
<dbReference type="EMBL" id="VKHT01000580">
    <property type="protein sequence ID" value="MBB0245708.1"/>
    <property type="molecule type" value="Genomic_DNA"/>
</dbReference>
<keyword evidence="3" id="KW-1185">Reference proteome</keyword>
<reference evidence="3" key="1">
    <citation type="submission" date="2019-10" db="EMBL/GenBank/DDBJ databases">
        <title>Streptomyces sp. nov., a novel actinobacterium isolated from alkaline environment.</title>
        <authorList>
            <person name="Golinska P."/>
        </authorList>
    </citation>
    <scope>NUCLEOTIDE SEQUENCE [LARGE SCALE GENOMIC DNA]</scope>
    <source>
        <strain evidence="3">DSM 42118</strain>
    </source>
</reference>
<protein>
    <submittedName>
        <fullName evidence="2">DNA primase</fullName>
    </submittedName>
</protein>
<accession>A0A7W3TF59</accession>
<dbReference type="InterPro" id="IPR015330">
    <property type="entry name" value="DNA_primase/pol_bifunc_N"/>
</dbReference>
<gene>
    <name evidence="2" type="ORF">FNQ90_16760</name>
</gene>
<dbReference type="Pfam" id="PF09250">
    <property type="entry name" value="Prim-Pol"/>
    <property type="match status" value="1"/>
</dbReference>
<organism evidence="2 3">
    <name type="scientific">Streptomyces alkaliphilus</name>
    <dbReference type="NCBI Taxonomy" id="1472722"/>
    <lineage>
        <taxon>Bacteria</taxon>
        <taxon>Bacillati</taxon>
        <taxon>Actinomycetota</taxon>
        <taxon>Actinomycetes</taxon>
        <taxon>Kitasatosporales</taxon>
        <taxon>Streptomycetaceae</taxon>
        <taxon>Streptomyces</taxon>
    </lineage>
</organism>
<evidence type="ECO:0000313" key="3">
    <source>
        <dbReference type="Proteomes" id="UP000538929"/>
    </source>
</evidence>